<dbReference type="PROSITE" id="PS00372">
    <property type="entry name" value="PTS_EIIA_TYPE_2_HIS"/>
    <property type="match status" value="1"/>
</dbReference>
<evidence type="ECO:0000256" key="6">
    <source>
        <dbReference type="ARBA" id="ARBA00022679"/>
    </source>
</evidence>
<dbReference type="EMBL" id="SLWS01000008">
    <property type="protein sequence ID" value="TCO55227.1"/>
    <property type="molecule type" value="Genomic_DNA"/>
</dbReference>
<dbReference type="InterPro" id="IPR002178">
    <property type="entry name" value="PTS_EIIA_type-2_dom"/>
</dbReference>
<keyword evidence="3" id="KW-0813">Transport</keyword>
<evidence type="ECO:0000259" key="12">
    <source>
        <dbReference type="PROSITE" id="PS51094"/>
    </source>
</evidence>
<evidence type="ECO:0000256" key="1">
    <source>
        <dbReference type="ARBA" id="ARBA00002434"/>
    </source>
</evidence>
<dbReference type="Pfam" id="PF00359">
    <property type="entry name" value="PTS_EIIA_2"/>
    <property type="match status" value="1"/>
</dbReference>
<evidence type="ECO:0000256" key="5">
    <source>
        <dbReference type="ARBA" id="ARBA00022597"/>
    </source>
</evidence>
<dbReference type="AlphaFoldDB" id="A0A4R2JAB0"/>
<keyword evidence="5" id="KW-0762">Sugar transport</keyword>
<keyword evidence="14" id="KW-1185">Reference proteome</keyword>
<dbReference type="GO" id="GO:0016301">
    <property type="term" value="F:kinase activity"/>
    <property type="evidence" value="ECO:0007669"/>
    <property type="project" value="UniProtKB-KW"/>
</dbReference>
<dbReference type="PROSITE" id="PS51094">
    <property type="entry name" value="PTS_EIIA_TYPE_2"/>
    <property type="match status" value="1"/>
</dbReference>
<protein>
    <recommendedName>
        <fullName evidence="2">Mannitol-specific phosphotransferase enzyme IIA component</fullName>
    </recommendedName>
    <alternativeName>
        <fullName evidence="10">EIIA</fullName>
    </alternativeName>
    <alternativeName>
        <fullName evidence="11">EIII</fullName>
    </alternativeName>
    <alternativeName>
        <fullName evidence="9">PTS system mannitol-specific EIIA component</fullName>
    </alternativeName>
</protein>
<evidence type="ECO:0000313" key="14">
    <source>
        <dbReference type="Proteomes" id="UP000295680"/>
    </source>
</evidence>
<dbReference type="Gene3D" id="3.40.930.10">
    <property type="entry name" value="Mannitol-specific EII, Chain A"/>
    <property type="match status" value="1"/>
</dbReference>
<evidence type="ECO:0000256" key="8">
    <source>
        <dbReference type="ARBA" id="ARBA00022777"/>
    </source>
</evidence>
<keyword evidence="4" id="KW-0597">Phosphoprotein</keyword>
<dbReference type="GO" id="GO:0090563">
    <property type="term" value="F:protein-phosphocysteine-sugar phosphotransferase activity"/>
    <property type="evidence" value="ECO:0007669"/>
    <property type="project" value="TreeGrafter"/>
</dbReference>
<feature type="domain" description="PTS EIIA type-2" evidence="12">
    <location>
        <begin position="7"/>
        <end position="146"/>
    </location>
</feature>
<evidence type="ECO:0000256" key="2">
    <source>
        <dbReference type="ARBA" id="ARBA00014783"/>
    </source>
</evidence>
<evidence type="ECO:0000256" key="4">
    <source>
        <dbReference type="ARBA" id="ARBA00022553"/>
    </source>
</evidence>
<comment type="function">
    <text evidence="1">The phosphoenolpyruvate-dependent sugar phosphotransferase system (sugar PTS), a major carbohydrate active transport system, catalyzes the phosphorylation of incoming sugar substrates concomitantly with their translocation across the cell membrane. The enzyme II CmtAB PTS system is involved in D-mannitol transport.</text>
</comment>
<dbReference type="Proteomes" id="UP000295680">
    <property type="component" value="Unassembled WGS sequence"/>
</dbReference>
<evidence type="ECO:0000313" key="13">
    <source>
        <dbReference type="EMBL" id="TCO55227.1"/>
    </source>
</evidence>
<dbReference type="SUPFAM" id="SSF55804">
    <property type="entry name" value="Phoshotransferase/anion transport protein"/>
    <property type="match status" value="1"/>
</dbReference>
<evidence type="ECO:0000256" key="7">
    <source>
        <dbReference type="ARBA" id="ARBA00022683"/>
    </source>
</evidence>
<accession>A0A4R2JAB0</accession>
<name>A0A4R2JAB0_9PSEU</name>
<comment type="caution">
    <text evidence="13">The sequence shown here is derived from an EMBL/GenBank/DDBJ whole genome shotgun (WGS) entry which is preliminary data.</text>
</comment>
<sequence>MVPLPADLLGVEGVQLGLTATDKADAIDQCGRALLAVGAVSVEYLAAMHEREASVSTFIGEGVAIPHGTDAARAFVLRTSIVVLQFPEGVDWDGNQVTVCVGIAANGSEQVGILSALAQVLMDPAKAAELRSAADVDTVLTLLTFKENE</sequence>
<keyword evidence="8" id="KW-0418">Kinase</keyword>
<reference evidence="13 14" key="1">
    <citation type="submission" date="2019-03" db="EMBL/GenBank/DDBJ databases">
        <title>Genomic Encyclopedia of Type Strains, Phase IV (KMG-IV): sequencing the most valuable type-strain genomes for metagenomic binning, comparative biology and taxonomic classification.</title>
        <authorList>
            <person name="Goeker M."/>
        </authorList>
    </citation>
    <scope>NUCLEOTIDE SEQUENCE [LARGE SCALE GENOMIC DNA]</scope>
    <source>
        <strain evidence="13 14">DSM 45934</strain>
    </source>
</reference>
<dbReference type="InterPro" id="IPR050893">
    <property type="entry name" value="Sugar_PTS"/>
</dbReference>
<evidence type="ECO:0000256" key="10">
    <source>
        <dbReference type="ARBA" id="ARBA00030956"/>
    </source>
</evidence>
<organism evidence="13 14">
    <name type="scientific">Actinocrispum wychmicini</name>
    <dbReference type="NCBI Taxonomy" id="1213861"/>
    <lineage>
        <taxon>Bacteria</taxon>
        <taxon>Bacillati</taxon>
        <taxon>Actinomycetota</taxon>
        <taxon>Actinomycetes</taxon>
        <taxon>Pseudonocardiales</taxon>
        <taxon>Pseudonocardiaceae</taxon>
        <taxon>Actinocrispum</taxon>
    </lineage>
</organism>
<dbReference type="InterPro" id="IPR016152">
    <property type="entry name" value="PTrfase/Anion_transptr"/>
</dbReference>
<proteinExistence type="predicted"/>
<gene>
    <name evidence="13" type="ORF">EV192_108517</name>
</gene>
<evidence type="ECO:0000256" key="11">
    <source>
        <dbReference type="ARBA" id="ARBA00030962"/>
    </source>
</evidence>
<evidence type="ECO:0000256" key="9">
    <source>
        <dbReference type="ARBA" id="ARBA00029908"/>
    </source>
</evidence>
<dbReference type="GO" id="GO:0009401">
    <property type="term" value="P:phosphoenolpyruvate-dependent sugar phosphotransferase system"/>
    <property type="evidence" value="ECO:0007669"/>
    <property type="project" value="UniProtKB-KW"/>
</dbReference>
<dbReference type="CDD" id="cd00211">
    <property type="entry name" value="PTS_IIA_fru"/>
    <property type="match status" value="1"/>
</dbReference>
<keyword evidence="7" id="KW-0598">Phosphotransferase system</keyword>
<dbReference type="GO" id="GO:0005886">
    <property type="term" value="C:plasma membrane"/>
    <property type="evidence" value="ECO:0007669"/>
    <property type="project" value="TreeGrafter"/>
</dbReference>
<dbReference type="PANTHER" id="PTHR30181:SF2">
    <property type="entry name" value="PTS SYSTEM MANNITOL-SPECIFIC EIICBA COMPONENT"/>
    <property type="match status" value="1"/>
</dbReference>
<dbReference type="PANTHER" id="PTHR30181">
    <property type="entry name" value="MANNITOL PERMEASE IIC COMPONENT"/>
    <property type="match status" value="1"/>
</dbReference>
<evidence type="ECO:0000256" key="3">
    <source>
        <dbReference type="ARBA" id="ARBA00022448"/>
    </source>
</evidence>
<keyword evidence="6" id="KW-0808">Transferase</keyword>